<evidence type="ECO:0000256" key="1">
    <source>
        <dbReference type="SAM" id="MobiDB-lite"/>
    </source>
</evidence>
<dbReference type="PANTHER" id="PTHR21680:SF0">
    <property type="entry name" value="COILED-COIL DOMAIN-CONTAINING PROTEIN 124"/>
    <property type="match status" value="1"/>
</dbReference>
<dbReference type="GO" id="GO:0003713">
    <property type="term" value="F:transcription coactivator activity"/>
    <property type="evidence" value="ECO:0007669"/>
    <property type="project" value="TreeGrafter"/>
</dbReference>
<dbReference type="Proteomes" id="UP001652660">
    <property type="component" value="Chromosome 2e"/>
</dbReference>
<reference evidence="3" key="2">
    <citation type="submission" date="2025-08" db="UniProtKB">
        <authorList>
            <consortium name="RefSeq"/>
        </authorList>
    </citation>
    <scope>IDENTIFICATION</scope>
    <source>
        <tissue evidence="3">Leaves</tissue>
    </source>
</reference>
<feature type="compositionally biased region" description="Basic and acidic residues" evidence="1">
    <location>
        <begin position="24"/>
        <end position="45"/>
    </location>
</feature>
<dbReference type="AlphaFoldDB" id="A0A6P6W0U6"/>
<dbReference type="InterPro" id="IPR010422">
    <property type="entry name" value="Ccdc124/Oxs1"/>
</dbReference>
<sequence>MKKRADKATISMAEKAALAKAPKRNAEKCEGRGGEDQQWRDEEGTGSRAAKRREEKAERRAEALARKAWARHLAKQEEKDLERILRLKTQKKKETETELQRQREEELAAIQKKVEEEERRKQSRIASKKEYDKMVLVENRNRAVIEARSIEEALAVLTGKEKLPVVKVKATEGNKGDCLLVYTQGEEKPLLVDLRIIV</sequence>
<dbReference type="RefSeq" id="XP_027108999.2">
    <property type="nucleotide sequence ID" value="XM_027253198.2"/>
</dbReference>
<dbReference type="GO" id="GO:0005634">
    <property type="term" value="C:nucleus"/>
    <property type="evidence" value="ECO:0007669"/>
    <property type="project" value="TreeGrafter"/>
</dbReference>
<organism evidence="2 3">
    <name type="scientific">Coffea arabica</name>
    <name type="common">Arabian coffee</name>
    <dbReference type="NCBI Taxonomy" id="13443"/>
    <lineage>
        <taxon>Eukaryota</taxon>
        <taxon>Viridiplantae</taxon>
        <taxon>Streptophyta</taxon>
        <taxon>Embryophyta</taxon>
        <taxon>Tracheophyta</taxon>
        <taxon>Spermatophyta</taxon>
        <taxon>Magnoliopsida</taxon>
        <taxon>eudicotyledons</taxon>
        <taxon>Gunneridae</taxon>
        <taxon>Pentapetalae</taxon>
        <taxon>asterids</taxon>
        <taxon>lamiids</taxon>
        <taxon>Gentianales</taxon>
        <taxon>Rubiaceae</taxon>
        <taxon>Ixoroideae</taxon>
        <taxon>Gardenieae complex</taxon>
        <taxon>Bertiereae - Coffeeae clade</taxon>
        <taxon>Coffeeae</taxon>
        <taxon>Coffea</taxon>
    </lineage>
</organism>
<dbReference type="GeneID" id="113728836"/>
<evidence type="ECO:0000313" key="2">
    <source>
        <dbReference type="Proteomes" id="UP001652660"/>
    </source>
</evidence>
<protein>
    <submittedName>
        <fullName evidence="3">Uncharacterized protein</fullName>
    </submittedName>
</protein>
<keyword evidence="2" id="KW-1185">Reference proteome</keyword>
<proteinExistence type="predicted"/>
<feature type="region of interest" description="Disordered" evidence="1">
    <location>
        <begin position="1"/>
        <end position="60"/>
    </location>
</feature>
<evidence type="ECO:0000313" key="3">
    <source>
        <dbReference type="RefSeq" id="XP_027108999.2"/>
    </source>
</evidence>
<gene>
    <name evidence="3" type="primary">LOC113728836</name>
</gene>
<reference evidence="2" key="1">
    <citation type="journal article" date="2025" name="Foods">
        <title>Unveiling the Microbial Signatures of Arabica Coffee Cherries: Insights into Ripeness Specific Diversity, Functional Traits, and Implications for Quality and Safety.</title>
        <authorList>
            <consortium name="RefSeq"/>
            <person name="Tenea G.N."/>
            <person name="Cifuentes V."/>
            <person name="Reyes P."/>
            <person name="Cevallos-Vallejos M."/>
        </authorList>
    </citation>
    <scope>NUCLEOTIDE SEQUENCE [LARGE SCALE GENOMIC DNA]</scope>
</reference>
<accession>A0A6P6W0U6</accession>
<dbReference type="GO" id="GO:0006366">
    <property type="term" value="P:transcription by RNA polymerase II"/>
    <property type="evidence" value="ECO:0007669"/>
    <property type="project" value="TreeGrafter"/>
</dbReference>
<dbReference type="PANTHER" id="PTHR21680">
    <property type="entry name" value="COILED-COIL DOMAIN-CONTAINING PROTEIN 124"/>
    <property type="match status" value="1"/>
</dbReference>
<name>A0A6P6W0U6_COFAR</name>